<keyword evidence="5" id="KW-0809">Transit peptide</keyword>
<dbReference type="EC" id="2.5.1.-" evidence="11"/>
<feature type="transmembrane region" description="Helical" evidence="13">
    <location>
        <begin position="342"/>
        <end position="360"/>
    </location>
</feature>
<evidence type="ECO:0000256" key="12">
    <source>
        <dbReference type="SAM" id="MobiDB-lite"/>
    </source>
</evidence>
<dbReference type="EMBL" id="BAABUK010000029">
    <property type="protein sequence ID" value="GAA5816000.1"/>
    <property type="molecule type" value="Genomic_DNA"/>
</dbReference>
<dbReference type="InterPro" id="IPR000537">
    <property type="entry name" value="UbiA_prenyltransferase"/>
</dbReference>
<dbReference type="PROSITE" id="PS00943">
    <property type="entry name" value="UBIA"/>
    <property type="match status" value="1"/>
</dbReference>
<keyword evidence="4 13" id="KW-0812">Transmembrane</keyword>
<comment type="caution">
    <text evidence="14">The sequence shown here is derived from an EMBL/GenBank/DDBJ whole genome shotgun (WGS) entry which is preliminary data.</text>
</comment>
<name>A0ABP9ZA74_9FUNG</name>
<reference evidence="14 15" key="1">
    <citation type="submission" date="2024-04" db="EMBL/GenBank/DDBJ databases">
        <title>genome sequences of Mucor flavus KT1a and Helicostylum pulchrum KT1b strains isolated from the surface of a dry-aged beef.</title>
        <authorList>
            <person name="Toyotome T."/>
            <person name="Hosono M."/>
            <person name="Torimaru M."/>
            <person name="Fukuda K."/>
            <person name="Mikami N."/>
        </authorList>
    </citation>
    <scope>NUCLEOTIDE SEQUENCE [LARGE SCALE GENOMIC DNA]</scope>
    <source>
        <strain evidence="14 15">KT1a</strain>
    </source>
</reference>
<evidence type="ECO:0000256" key="7">
    <source>
        <dbReference type="ARBA" id="ARBA00023128"/>
    </source>
</evidence>
<evidence type="ECO:0000256" key="5">
    <source>
        <dbReference type="ARBA" id="ARBA00022946"/>
    </source>
</evidence>
<dbReference type="CDD" id="cd13957">
    <property type="entry name" value="PT_UbiA_Cox10"/>
    <property type="match status" value="1"/>
</dbReference>
<dbReference type="Proteomes" id="UP001473302">
    <property type="component" value="Unassembled WGS sequence"/>
</dbReference>
<keyword evidence="6 13" id="KW-1133">Transmembrane helix</keyword>
<dbReference type="HAMAP" id="MF_00154">
    <property type="entry name" value="CyoE_CtaB"/>
    <property type="match status" value="1"/>
</dbReference>
<dbReference type="PANTHER" id="PTHR43448">
    <property type="entry name" value="PROTOHEME IX FARNESYLTRANSFERASE, MITOCHONDRIAL"/>
    <property type="match status" value="1"/>
</dbReference>
<feature type="region of interest" description="Disordered" evidence="12">
    <location>
        <begin position="47"/>
        <end position="71"/>
    </location>
</feature>
<protein>
    <recommendedName>
        <fullName evidence="2 11">Protoheme IX farnesyltransferase, mitochondrial</fullName>
        <ecNumber evidence="11">2.5.1.-</ecNumber>
    </recommendedName>
    <alternativeName>
        <fullName evidence="10 11">Heme O synthase</fullName>
    </alternativeName>
</protein>
<evidence type="ECO:0000256" key="8">
    <source>
        <dbReference type="ARBA" id="ARBA00023133"/>
    </source>
</evidence>
<evidence type="ECO:0000256" key="3">
    <source>
        <dbReference type="ARBA" id="ARBA00022679"/>
    </source>
</evidence>
<evidence type="ECO:0000256" key="2">
    <source>
        <dbReference type="ARBA" id="ARBA00016335"/>
    </source>
</evidence>
<evidence type="ECO:0000313" key="14">
    <source>
        <dbReference type="EMBL" id="GAA5816000.1"/>
    </source>
</evidence>
<dbReference type="Pfam" id="PF01040">
    <property type="entry name" value="UbiA"/>
    <property type="match status" value="1"/>
</dbReference>
<evidence type="ECO:0000256" key="1">
    <source>
        <dbReference type="ARBA" id="ARBA00004225"/>
    </source>
</evidence>
<keyword evidence="15" id="KW-1185">Reference proteome</keyword>
<organism evidence="14 15">
    <name type="scientific">Mucor flavus</name>
    <dbReference type="NCBI Taxonomy" id="439312"/>
    <lineage>
        <taxon>Eukaryota</taxon>
        <taxon>Fungi</taxon>
        <taxon>Fungi incertae sedis</taxon>
        <taxon>Mucoromycota</taxon>
        <taxon>Mucoromycotina</taxon>
        <taxon>Mucoromycetes</taxon>
        <taxon>Mucorales</taxon>
        <taxon>Mucorineae</taxon>
        <taxon>Mucoraceae</taxon>
        <taxon>Mucor</taxon>
    </lineage>
</organism>
<keyword evidence="3 11" id="KW-0808">Transferase</keyword>
<dbReference type="Gene3D" id="1.10.357.140">
    <property type="entry name" value="UbiA prenyltransferase"/>
    <property type="match status" value="1"/>
</dbReference>
<dbReference type="PANTHER" id="PTHR43448:SF2">
    <property type="entry name" value="PROTOHEME IX FARNESYLTRANSFERASE, MITOCHONDRIAL"/>
    <property type="match status" value="1"/>
</dbReference>
<sequence>MLRSSPRLHGLISKRNHVLKSTYFPITYKTPTTSTANIIISPYYSTQATPTPSPKPTPTPTPTTPTEFKGTKYKPLNGVTLPELPKVYKELVKAKLGGLVALTAMAGYAIAPGAMDVSSLLYTTVGTTLCISSANSINQWIEIPYDAQMLRTRNRVLGRRALSPFHAFNFGVLTGTAGVAMLATMVNPLTAALGAANILLYTAVYTPMKRASIANTWAGAVVGGIPPMMGWAAVTNSLDPGAWVLGAILYAWQFPHFNSLAWNLRADYSKAGYRMMSVTDPKLNARVSLRYSLAMFPLCWSLPYLDITSWTFAADSTIINAAMLYGAVKFWRKSNDKSAKQLFFGSIIHLPILLALMMIHKTSKSDQEDSYEFIEVEEEI</sequence>
<feature type="transmembrane region" description="Helical" evidence="13">
    <location>
        <begin position="189"/>
        <end position="206"/>
    </location>
</feature>
<dbReference type="PIRSF" id="PIRSF001773">
    <property type="entry name" value="COX10"/>
    <property type="match status" value="1"/>
</dbReference>
<comment type="similarity">
    <text evidence="11">Belongs to the ubiA prenyltransferase family.</text>
</comment>
<keyword evidence="9 11" id="KW-0472">Membrane</keyword>
<feature type="transmembrane region" description="Helical" evidence="13">
    <location>
        <begin position="240"/>
        <end position="262"/>
    </location>
</feature>
<feature type="transmembrane region" description="Helical" evidence="13">
    <location>
        <begin position="96"/>
        <end position="114"/>
    </location>
</feature>
<comment type="function">
    <text evidence="11">Converts protoheme IX and farnesyl diphosphate to heme O.</text>
</comment>
<keyword evidence="7 11" id="KW-0496">Mitochondrion</keyword>
<feature type="compositionally biased region" description="Pro residues" evidence="12">
    <location>
        <begin position="51"/>
        <end position="63"/>
    </location>
</feature>
<comment type="subcellular location">
    <subcellularLocation>
        <location evidence="1">Mitochondrion membrane</location>
        <topology evidence="1">Multi-pass membrane protein</topology>
    </subcellularLocation>
</comment>
<accession>A0ABP9ZA74</accession>
<feature type="transmembrane region" description="Helical" evidence="13">
    <location>
        <begin position="213"/>
        <end position="234"/>
    </location>
</feature>
<evidence type="ECO:0000256" key="9">
    <source>
        <dbReference type="ARBA" id="ARBA00023136"/>
    </source>
</evidence>
<dbReference type="InterPro" id="IPR006369">
    <property type="entry name" value="Protohaem_IX_farnesylTrfase"/>
</dbReference>
<dbReference type="NCBIfam" id="TIGR01473">
    <property type="entry name" value="cyoE_ctaB"/>
    <property type="match status" value="1"/>
</dbReference>
<proteinExistence type="inferred from homology"/>
<keyword evidence="8 11" id="KW-0350">Heme biosynthesis</keyword>
<evidence type="ECO:0000256" key="11">
    <source>
        <dbReference type="PIRNR" id="PIRNR001773"/>
    </source>
</evidence>
<dbReference type="InterPro" id="IPR030470">
    <property type="entry name" value="UbiA_prenylTrfase_CS"/>
</dbReference>
<evidence type="ECO:0000313" key="15">
    <source>
        <dbReference type="Proteomes" id="UP001473302"/>
    </source>
</evidence>
<evidence type="ECO:0000256" key="13">
    <source>
        <dbReference type="SAM" id="Phobius"/>
    </source>
</evidence>
<gene>
    <name evidence="14" type="ORF">MFLAVUS_009520</name>
</gene>
<evidence type="ECO:0000256" key="6">
    <source>
        <dbReference type="ARBA" id="ARBA00022989"/>
    </source>
</evidence>
<evidence type="ECO:0000256" key="10">
    <source>
        <dbReference type="ARBA" id="ARBA00030253"/>
    </source>
</evidence>
<dbReference type="InterPro" id="IPR044878">
    <property type="entry name" value="UbiA_sf"/>
</dbReference>
<evidence type="ECO:0000256" key="4">
    <source>
        <dbReference type="ARBA" id="ARBA00022692"/>
    </source>
</evidence>
<dbReference type="InterPro" id="IPR016315">
    <property type="entry name" value="Protohaem_IX_farnesylTrfase_mt"/>
</dbReference>